<dbReference type="RefSeq" id="WP_003409153.1">
    <property type="nucleotide sequence ID" value="NZ_ACOM01000005.1"/>
</dbReference>
<protein>
    <recommendedName>
        <fullName evidence="3">Phage protein</fullName>
    </recommendedName>
</protein>
<accession>C4IKA3</accession>
<dbReference type="Proteomes" id="UP000003081">
    <property type="component" value="Unassembled WGS sequence"/>
</dbReference>
<dbReference type="eggNOG" id="COG3628">
    <property type="taxonomic scope" value="Bacteria"/>
</dbReference>
<sequence length="142" mass="16543">MDFLPSMPRVKTNAMVNKSDDIPLLKEYAWDFDTDNFLIENGKFVIVEGLEALKVRNYLALKVYKGRFFIYKNKVGTRLKDLIGKDRNYVSLHVKEMIEEALLDNVYVTGIENLEISYTNGKITVEFTVLNIYQNYTTEIEI</sequence>
<keyword evidence="2" id="KW-1185">Reference proteome</keyword>
<dbReference type="Pfam" id="PF10934">
    <property type="entry name" value="Sheath_initiator"/>
    <property type="match status" value="1"/>
</dbReference>
<dbReference type="AlphaFoldDB" id="C4IKA3"/>
<reference evidence="1 2" key="1">
    <citation type="submission" date="2009-08" db="EMBL/GenBank/DDBJ databases">
        <authorList>
            <person name="Shrivastava S."/>
            <person name="Brinkac L.B."/>
            <person name="Brown J.L."/>
            <person name="Bruce D.B."/>
            <person name="Detter C."/>
            <person name="Green L.D."/>
            <person name="Munk C.A."/>
            <person name="Rogers Y.C."/>
            <person name="Tapia R."/>
            <person name="Sims D.R."/>
            <person name="Smith L.A."/>
            <person name="Smith T.J."/>
            <person name="Sutton G."/>
            <person name="Brettin T."/>
        </authorList>
    </citation>
    <scope>NUCLEOTIDE SEQUENCE [LARGE SCALE GENOMIC DNA]</scope>
    <source>
        <strain evidence="2">E4 str. BoNT E BL5262</strain>
    </source>
</reference>
<evidence type="ECO:0000313" key="2">
    <source>
        <dbReference type="Proteomes" id="UP000003081"/>
    </source>
</evidence>
<comment type="caution">
    <text evidence="1">The sequence shown here is derived from an EMBL/GenBank/DDBJ whole genome shotgun (WGS) entry which is preliminary data.</text>
</comment>
<evidence type="ECO:0008006" key="3">
    <source>
        <dbReference type="Google" id="ProtNLM"/>
    </source>
</evidence>
<dbReference type="InterPro" id="IPR020288">
    <property type="entry name" value="Sheath_initiator"/>
</dbReference>
<dbReference type="EMBL" id="ACOM01000005">
    <property type="protein sequence ID" value="EEP53169.1"/>
    <property type="molecule type" value="Genomic_DNA"/>
</dbReference>
<evidence type="ECO:0000313" key="1">
    <source>
        <dbReference type="EMBL" id="EEP53169.1"/>
    </source>
</evidence>
<gene>
    <name evidence="1" type="ORF">CLP_1286</name>
</gene>
<name>C4IKA3_CLOBU</name>
<organism evidence="1 2">
    <name type="scientific">Clostridium butyricum E4 str. BoNT E BL5262</name>
    <dbReference type="NCBI Taxonomy" id="632245"/>
    <lineage>
        <taxon>Bacteria</taxon>
        <taxon>Bacillati</taxon>
        <taxon>Bacillota</taxon>
        <taxon>Clostridia</taxon>
        <taxon>Eubacteriales</taxon>
        <taxon>Clostridiaceae</taxon>
        <taxon>Clostridium</taxon>
    </lineage>
</organism>
<proteinExistence type="predicted"/>
<dbReference type="HOGENOM" id="CLU_141574_2_1_9"/>